<dbReference type="HOGENOM" id="CLU_2660079_0_0_9"/>
<reference evidence="2 3" key="1">
    <citation type="submission" date="2009-01" db="EMBL/GenBank/DDBJ databases">
        <authorList>
            <person name="Qin X."/>
            <person name="Bachman B."/>
            <person name="Battles P."/>
            <person name="Bell A."/>
            <person name="Bess C."/>
            <person name="Bickham C."/>
            <person name="Chaboub L."/>
            <person name="Chen D."/>
            <person name="Coyle M."/>
            <person name="Deiros D.R."/>
            <person name="Dinh H."/>
            <person name="Forbes L."/>
            <person name="Fowler G."/>
            <person name="Francisco L."/>
            <person name="Fu Q."/>
            <person name="Gubbala S."/>
            <person name="Hale W."/>
            <person name="Han Y."/>
            <person name="Hemphill L."/>
            <person name="Highlander S.K."/>
            <person name="Hirani K."/>
            <person name="Hogues M."/>
            <person name="Jackson L."/>
            <person name="Jakkamsetti A."/>
            <person name="Javaid M."/>
            <person name="Jiang H."/>
            <person name="Korchina V."/>
            <person name="Kovar C."/>
            <person name="Lara F."/>
            <person name="Lee S."/>
            <person name="Mata R."/>
            <person name="Mathew T."/>
            <person name="Moen C."/>
            <person name="Morales K."/>
            <person name="Munidasa M."/>
            <person name="Nazareth L."/>
            <person name="Ngo R."/>
            <person name="Nguyen L."/>
            <person name="Okwuonu G."/>
            <person name="Ongeri F."/>
            <person name="Patil S."/>
            <person name="Petrosino J."/>
            <person name="Pham C."/>
            <person name="Pham P."/>
            <person name="Pu L.-L."/>
            <person name="Puazo M."/>
            <person name="Raj R."/>
            <person name="Reid J."/>
            <person name="Rouhana J."/>
            <person name="Saada N."/>
            <person name="Shang Y."/>
            <person name="Simmons D."/>
            <person name="Thornton R."/>
            <person name="Warren J."/>
            <person name="Weissenberger G."/>
            <person name="Zhang J."/>
            <person name="Zhang L."/>
            <person name="Zhou C."/>
            <person name="Zhu D."/>
            <person name="Muzny D."/>
            <person name="Worley K."/>
            <person name="Gibbs R."/>
        </authorList>
    </citation>
    <scope>NUCLEOTIDE SEQUENCE [LARGE SCALE GENOMIC DNA]</scope>
    <source>
        <strain evidence="2 3">ATCC 35098</strain>
    </source>
</reference>
<feature type="compositionally biased region" description="Basic residues" evidence="1">
    <location>
        <begin position="64"/>
        <end position="75"/>
    </location>
</feature>
<protein>
    <submittedName>
        <fullName evidence="2">Uncharacterized protein</fullName>
    </submittedName>
</protein>
<dbReference type="AlphaFoldDB" id="C2CID8"/>
<organism evidence="2 3">
    <name type="scientific">Anaerococcus tetradius ATCC 35098</name>
    <dbReference type="NCBI Taxonomy" id="525255"/>
    <lineage>
        <taxon>Bacteria</taxon>
        <taxon>Bacillati</taxon>
        <taxon>Bacillota</taxon>
        <taxon>Tissierellia</taxon>
        <taxon>Tissierellales</taxon>
        <taxon>Peptoniphilaceae</taxon>
        <taxon>Anaerococcus</taxon>
    </lineage>
</organism>
<gene>
    <name evidence="2" type="ORF">HMPREF0077_1248</name>
</gene>
<evidence type="ECO:0000313" key="3">
    <source>
        <dbReference type="Proteomes" id="UP000003744"/>
    </source>
</evidence>
<feature type="compositionally biased region" description="Basic and acidic residues" evidence="1">
    <location>
        <begin position="33"/>
        <end position="63"/>
    </location>
</feature>
<feature type="non-terminal residue" evidence="2">
    <location>
        <position position="1"/>
    </location>
</feature>
<accession>C2CID8</accession>
<dbReference type="EMBL" id="ACGC01000062">
    <property type="protein sequence ID" value="EEI82664.1"/>
    <property type="molecule type" value="Genomic_DNA"/>
</dbReference>
<evidence type="ECO:0000256" key="1">
    <source>
        <dbReference type="SAM" id="MobiDB-lite"/>
    </source>
</evidence>
<evidence type="ECO:0000313" key="2">
    <source>
        <dbReference type="EMBL" id="EEI82664.1"/>
    </source>
</evidence>
<name>C2CID8_9FIRM</name>
<dbReference type="eggNOG" id="COG0791">
    <property type="taxonomic scope" value="Bacteria"/>
</dbReference>
<feature type="region of interest" description="Disordered" evidence="1">
    <location>
        <begin position="22"/>
        <end position="75"/>
    </location>
</feature>
<proteinExistence type="predicted"/>
<comment type="caution">
    <text evidence="2">The sequence shown here is derived from an EMBL/GenBank/DDBJ whole genome shotgun (WGS) entry which is preliminary data.</text>
</comment>
<dbReference type="RefSeq" id="WP_004837296.1">
    <property type="nucleotide sequence ID" value="NZ_GG666298.1"/>
</dbReference>
<dbReference type="Proteomes" id="UP000003744">
    <property type="component" value="Unassembled WGS sequence"/>
</dbReference>
<sequence>NTNKKQNSKYFKGKVRNLEEKNMLMGRVSSGKFRQDSLSEGFKSESEKNKDKYNINKKNQEKIGRKKKSSNRKKT</sequence>